<keyword evidence="2" id="KW-1133">Transmembrane helix</keyword>
<gene>
    <name evidence="3" type="ORF">P43SY_008570</name>
</gene>
<evidence type="ECO:0000313" key="3">
    <source>
        <dbReference type="EMBL" id="KAJ0402329.1"/>
    </source>
</evidence>
<comment type="caution">
    <text evidence="3">The sequence shown here is derived from an EMBL/GenBank/DDBJ whole genome shotgun (WGS) entry which is preliminary data.</text>
</comment>
<proteinExistence type="predicted"/>
<protein>
    <recommendedName>
        <fullName evidence="5">Transmembrane protein</fullName>
    </recommendedName>
</protein>
<organism evidence="3 4">
    <name type="scientific">Pythium insidiosum</name>
    <name type="common">Pythiosis disease agent</name>
    <dbReference type="NCBI Taxonomy" id="114742"/>
    <lineage>
        <taxon>Eukaryota</taxon>
        <taxon>Sar</taxon>
        <taxon>Stramenopiles</taxon>
        <taxon>Oomycota</taxon>
        <taxon>Peronosporomycetes</taxon>
        <taxon>Pythiales</taxon>
        <taxon>Pythiaceae</taxon>
        <taxon>Pythium</taxon>
    </lineage>
</organism>
<keyword evidence="2" id="KW-0812">Transmembrane</keyword>
<evidence type="ECO:0000313" key="4">
    <source>
        <dbReference type="Proteomes" id="UP001209570"/>
    </source>
</evidence>
<name>A0AAD5LL53_PYTIN</name>
<feature type="compositionally biased region" description="Low complexity" evidence="1">
    <location>
        <begin position="13"/>
        <end position="38"/>
    </location>
</feature>
<keyword evidence="2" id="KW-0472">Membrane</keyword>
<feature type="transmembrane region" description="Helical" evidence="2">
    <location>
        <begin position="322"/>
        <end position="347"/>
    </location>
</feature>
<dbReference type="Proteomes" id="UP001209570">
    <property type="component" value="Unassembled WGS sequence"/>
</dbReference>
<feature type="compositionally biased region" description="Acidic residues" evidence="1">
    <location>
        <begin position="97"/>
        <end position="123"/>
    </location>
</feature>
<keyword evidence="4" id="KW-1185">Reference proteome</keyword>
<evidence type="ECO:0000256" key="2">
    <source>
        <dbReference type="SAM" id="Phobius"/>
    </source>
</evidence>
<accession>A0AAD5LL53</accession>
<sequence length="538" mass="60424">MRGPTDEAKKPSPVDSSDVDIVVPAPPFTTSSTASSIAELPLGVPDSGRGSGAHGGVAGKPSVGSASDDDSARASAVTPGPASVLDMRDMTIMNDTDLLDVDDDDEEDDDDRVSLLTDDEDMAHDDLDGVDGLGSGGSSSSGRARSHHSEVEEIPAGALTFQVSRASVTRTGVIPCCVFVGRVTWGAVEWEIHFGQKQLLRLHFSVMADLLYHRRAWLPSRGVRLPWTLFREKRAERRIADVPIVQDYVQSLLRHDDIRNSEPLLSFLEVSPSRAMSRYGPSLKEGYVHMRMNGAFQLPLYSCFNRTIEALYRHLYRTWMRIAFIAAVVTFIFPVCLVLVTALPAFVTGQNIAIDDSGASVDEKITVARVIFGLFMVFVMVYSAFFNNMNVMQIFENQRMNVLKGRPGHVWSNDNLRDGDYAPWTDVNGVPINMDKIDLKDFVLDRFKDKKRKHFFSMDHDGWCYARNFSVFQEVRMHNFRKRDKLQHFVTDRLMAQEDETRARGQLSEIRGHLVEFPVHFLAEEILKPSIMPRDIHI</sequence>
<dbReference type="EMBL" id="JAKCXM010000105">
    <property type="protein sequence ID" value="KAJ0402329.1"/>
    <property type="molecule type" value="Genomic_DNA"/>
</dbReference>
<feature type="compositionally biased region" description="Basic and acidic residues" evidence="1">
    <location>
        <begin position="1"/>
        <end position="12"/>
    </location>
</feature>
<feature type="compositionally biased region" description="Gly residues" evidence="1">
    <location>
        <begin position="49"/>
        <end position="58"/>
    </location>
</feature>
<feature type="region of interest" description="Disordered" evidence="1">
    <location>
        <begin position="1"/>
        <end position="151"/>
    </location>
</feature>
<dbReference type="AlphaFoldDB" id="A0AAD5LL53"/>
<evidence type="ECO:0008006" key="5">
    <source>
        <dbReference type="Google" id="ProtNLM"/>
    </source>
</evidence>
<feature type="transmembrane region" description="Helical" evidence="2">
    <location>
        <begin position="367"/>
        <end position="386"/>
    </location>
</feature>
<evidence type="ECO:0000256" key="1">
    <source>
        <dbReference type="SAM" id="MobiDB-lite"/>
    </source>
</evidence>
<reference evidence="3" key="1">
    <citation type="submission" date="2021-12" db="EMBL/GenBank/DDBJ databases">
        <title>Prjna785345.</title>
        <authorList>
            <person name="Rujirawat T."/>
            <person name="Krajaejun T."/>
        </authorList>
    </citation>
    <scope>NUCLEOTIDE SEQUENCE</scope>
    <source>
        <strain evidence="3">Pi057C3</strain>
    </source>
</reference>